<dbReference type="Proteomes" id="UP000226031">
    <property type="component" value="Unassembled WGS sequence"/>
</dbReference>
<dbReference type="Pfam" id="PF13695">
    <property type="entry name" value="Zn_ribbon_3CxxC"/>
    <property type="match status" value="1"/>
</dbReference>
<dbReference type="InterPro" id="IPR027377">
    <property type="entry name" value="ZAR1/RTP1-5-like_Znf-3CxxC"/>
</dbReference>
<evidence type="ECO:0000313" key="6">
    <source>
        <dbReference type="EMBL" id="PGH29027.1"/>
    </source>
</evidence>
<accession>A0A2B7Z885</accession>
<feature type="domain" description="C2H2-type" evidence="5">
    <location>
        <begin position="44"/>
        <end position="78"/>
    </location>
</feature>
<dbReference type="SMART" id="SM01328">
    <property type="entry name" value="zf-3CxxC"/>
    <property type="match status" value="1"/>
</dbReference>
<keyword evidence="2 4" id="KW-0863">Zinc-finger</keyword>
<gene>
    <name evidence="6" type="ORF">GX50_08228</name>
</gene>
<name>A0A2B7Z885_9EURO</name>
<dbReference type="Gene3D" id="3.30.160.60">
    <property type="entry name" value="Classic Zinc Finger"/>
    <property type="match status" value="1"/>
</dbReference>
<proteinExistence type="predicted"/>
<evidence type="ECO:0000259" key="5">
    <source>
        <dbReference type="PROSITE" id="PS50157"/>
    </source>
</evidence>
<keyword evidence="1" id="KW-0479">Metal-binding</keyword>
<evidence type="ECO:0000256" key="4">
    <source>
        <dbReference type="PROSITE-ProRule" id="PRU00042"/>
    </source>
</evidence>
<feature type="domain" description="C2H2-type" evidence="5">
    <location>
        <begin position="2"/>
        <end position="32"/>
    </location>
</feature>
<evidence type="ECO:0000313" key="7">
    <source>
        <dbReference type="Proteomes" id="UP000226031"/>
    </source>
</evidence>
<dbReference type="EMBL" id="PDND01000283">
    <property type="protein sequence ID" value="PGH29027.1"/>
    <property type="molecule type" value="Genomic_DNA"/>
</dbReference>
<dbReference type="Pfam" id="PF12874">
    <property type="entry name" value="zf-met"/>
    <property type="match status" value="2"/>
</dbReference>
<organism evidence="6 7">
    <name type="scientific">[Emmonsia] crescens</name>
    <dbReference type="NCBI Taxonomy" id="73230"/>
    <lineage>
        <taxon>Eukaryota</taxon>
        <taxon>Fungi</taxon>
        <taxon>Dikarya</taxon>
        <taxon>Ascomycota</taxon>
        <taxon>Pezizomycotina</taxon>
        <taxon>Eurotiomycetes</taxon>
        <taxon>Eurotiomycetidae</taxon>
        <taxon>Onygenales</taxon>
        <taxon>Ajellomycetaceae</taxon>
        <taxon>Emergomyces</taxon>
    </lineage>
</organism>
<dbReference type="VEuPathDB" id="FungiDB:EMCG_01051"/>
<sequence length="225" mass="25818">MAWCKSCKRSFKGEEALEQHIQNSPAHSSKSEKALDSPAHALSYDCKSCSRPFNSEVALKKHIQYSPAHRHLHDGRWSMYPTHHESVSPLLEEEGLYFDFHDVDDAAGCDKDYDTNIMGRFTCHNKRCRSKGWSSKKIAITIRMYPGKKYNARVYHQRCKSCNDLSRPLLDESYADRVAYRIKKWRGIHMDLPSYSAKSNGPHNSRLCEGCRDGHCSQLIGEGYT</sequence>
<dbReference type="InterPro" id="IPR013087">
    <property type="entry name" value="Znf_C2H2_type"/>
</dbReference>
<dbReference type="AlphaFoldDB" id="A0A2B7Z885"/>
<dbReference type="STRING" id="73230.A0A2B7Z885"/>
<keyword evidence="3" id="KW-0862">Zinc</keyword>
<protein>
    <recommendedName>
        <fullName evidence="5">C2H2-type domain-containing protein</fullName>
    </recommendedName>
</protein>
<keyword evidence="7" id="KW-1185">Reference proteome</keyword>
<reference evidence="6 7" key="1">
    <citation type="submission" date="2017-10" db="EMBL/GenBank/DDBJ databases">
        <title>Comparative genomics in systemic dimorphic fungi from Ajellomycetaceae.</title>
        <authorList>
            <person name="Munoz J.F."/>
            <person name="Mcewen J.G."/>
            <person name="Clay O.K."/>
            <person name="Cuomo C.A."/>
        </authorList>
    </citation>
    <scope>NUCLEOTIDE SEQUENCE [LARGE SCALE GENOMIC DNA]</scope>
    <source>
        <strain evidence="6 7">UAMH4076</strain>
    </source>
</reference>
<comment type="caution">
    <text evidence="6">The sequence shown here is derived from an EMBL/GenBank/DDBJ whole genome shotgun (WGS) entry which is preliminary data.</text>
</comment>
<evidence type="ECO:0000256" key="3">
    <source>
        <dbReference type="ARBA" id="ARBA00022833"/>
    </source>
</evidence>
<dbReference type="GO" id="GO:0008270">
    <property type="term" value="F:zinc ion binding"/>
    <property type="evidence" value="ECO:0007669"/>
    <property type="project" value="UniProtKB-KW"/>
</dbReference>
<evidence type="ECO:0000256" key="2">
    <source>
        <dbReference type="ARBA" id="ARBA00022771"/>
    </source>
</evidence>
<dbReference type="SMART" id="SM00355">
    <property type="entry name" value="ZnF_C2H2"/>
    <property type="match status" value="2"/>
</dbReference>
<dbReference type="PROSITE" id="PS50157">
    <property type="entry name" value="ZINC_FINGER_C2H2_2"/>
    <property type="match status" value="2"/>
</dbReference>
<evidence type="ECO:0000256" key="1">
    <source>
        <dbReference type="ARBA" id="ARBA00022723"/>
    </source>
</evidence>